<dbReference type="RefSeq" id="WP_045802767.1">
    <property type="nucleotide sequence ID" value="NZ_CP011071.1"/>
</dbReference>
<dbReference type="UniPathway" id="UPA00223">
    <property type="reaction ID" value="UER01007"/>
</dbReference>
<dbReference type="NCBIfam" id="NF008909">
    <property type="entry name" value="PRK12273.1"/>
    <property type="match status" value="1"/>
</dbReference>
<sequence length="465" mass="50532">MEFRIEKDTMGEVKVPADKYWGAQTERSRNNFKIGAAGSMPLEIVYGFAYLKKAAAHANHELGVLSKEKRDLISQVCDEILEGKHDDQFPLVIWQTGSGTQSNMNVNEVIANRAHEMAGKKIGEGEKTIQPNDDVNKSQSSNDTFPTGMHIAAYKKITEVTIPGVKKLRDTLDKKSKEFKNVVKIGRTHLMDATPLTLGQEFSGYVSQLDHGLKALENTLDHLSELALGGTAVGTGLNTPEGYDVLVAKYIAEFTGLPFKTAPNKFEALAAHDAIVESHGALKQLAVSLNKIANDIRMMASGPRSGIGEIIIPANEPGSSIMPGKVNPTQCEALTMVCAQVMGNDVAITVGGTQGHYELNVFKPVMAANILQSAQLLGDACASFEKNCAAGIEPNHDRIKELLNNSLMLVTALNTKIGYYKAAEIANAAHRNGTTLREEAVRLGYVTEEEYDEWVKPEDMVGSFK</sequence>
<dbReference type="PANTHER" id="PTHR11444:SF1">
    <property type="entry name" value="FUMARATE HYDRATASE, MITOCHONDRIAL"/>
    <property type="match status" value="1"/>
</dbReference>
<dbReference type="GO" id="GO:0006099">
    <property type="term" value="P:tricarboxylic acid cycle"/>
    <property type="evidence" value="ECO:0007669"/>
    <property type="project" value="UniProtKB-UniRule"/>
</dbReference>
<keyword evidence="3" id="KW-0963">Cytoplasm</keyword>
<dbReference type="STRING" id="516051.VC82_2639"/>
<keyword evidence="3" id="KW-0816">Tricarboxylic acid cycle</keyword>
<gene>
    <name evidence="3" type="primary">fumC</name>
    <name evidence="6" type="ORF">VC82_2639</name>
</gene>
<comment type="subcellular location">
    <subcellularLocation>
        <location evidence="3">Cytoplasm</location>
    </subcellularLocation>
</comment>
<dbReference type="Pfam" id="PF00206">
    <property type="entry name" value="Lyase_1"/>
    <property type="match status" value="1"/>
</dbReference>
<feature type="binding site" evidence="3">
    <location>
        <begin position="325"/>
        <end position="327"/>
    </location>
    <ligand>
        <name>substrate</name>
    </ligand>
</feature>
<dbReference type="AlphaFoldDB" id="A0A0D5YWA4"/>
<evidence type="ECO:0000256" key="3">
    <source>
        <dbReference type="HAMAP-Rule" id="MF_00743"/>
    </source>
</evidence>
<dbReference type="KEGG" id="mlt:VC82_2639"/>
<dbReference type="InterPro" id="IPR008948">
    <property type="entry name" value="L-Aspartase-like"/>
</dbReference>
<feature type="site" description="Important for catalytic activity" evidence="3">
    <location>
        <position position="332"/>
    </location>
</feature>
<dbReference type="OrthoDB" id="9802809at2"/>
<dbReference type="InterPro" id="IPR000362">
    <property type="entry name" value="Fumarate_lyase_fam"/>
</dbReference>
<feature type="active site" evidence="3">
    <location>
        <position position="319"/>
    </location>
</feature>
<dbReference type="InterPro" id="IPR018951">
    <property type="entry name" value="Fumarase_C_C"/>
</dbReference>
<dbReference type="EMBL" id="CP011071">
    <property type="protein sequence ID" value="AKA36201.1"/>
    <property type="molecule type" value="Genomic_DNA"/>
</dbReference>
<evidence type="ECO:0000259" key="5">
    <source>
        <dbReference type="Pfam" id="PF10415"/>
    </source>
</evidence>
<feature type="domain" description="Fumarase C C-terminal" evidence="5">
    <location>
        <begin position="409"/>
        <end position="461"/>
    </location>
</feature>
<accession>A0A0D5YWA4</accession>
<dbReference type="InterPro" id="IPR020557">
    <property type="entry name" value="Fumarate_lyase_CS"/>
</dbReference>
<dbReference type="GO" id="GO:0006106">
    <property type="term" value="P:fumarate metabolic process"/>
    <property type="evidence" value="ECO:0007669"/>
    <property type="project" value="InterPro"/>
</dbReference>
<dbReference type="SUPFAM" id="SSF48557">
    <property type="entry name" value="L-aspartase-like"/>
    <property type="match status" value="1"/>
</dbReference>
<dbReference type="HAMAP" id="MF_00743">
    <property type="entry name" value="FumaraseC"/>
    <property type="match status" value="1"/>
</dbReference>
<feature type="binding site" evidence="3">
    <location>
        <begin position="98"/>
        <end position="100"/>
    </location>
    <ligand>
        <name>substrate</name>
    </ligand>
</feature>
<evidence type="ECO:0000256" key="2">
    <source>
        <dbReference type="ARBA" id="ARBA00023239"/>
    </source>
</evidence>
<feature type="binding site" evidence="3">
    <location>
        <position position="320"/>
    </location>
    <ligand>
        <name>substrate</name>
    </ligand>
</feature>
<comment type="caution">
    <text evidence="3">Lacks conserved residue(s) required for the propagation of feature annotation.</text>
</comment>
<dbReference type="NCBIfam" id="TIGR00979">
    <property type="entry name" value="fumC_II"/>
    <property type="match status" value="1"/>
</dbReference>
<dbReference type="Pfam" id="PF10415">
    <property type="entry name" value="FumaraseC_C"/>
    <property type="match status" value="1"/>
</dbReference>
<dbReference type="Proteomes" id="UP000032726">
    <property type="component" value="Chromosome"/>
</dbReference>
<evidence type="ECO:0000259" key="4">
    <source>
        <dbReference type="Pfam" id="PF00206"/>
    </source>
</evidence>
<dbReference type="FunFam" id="1.10.40.30:FF:000002">
    <property type="entry name" value="Fumarate hydratase class II"/>
    <property type="match status" value="1"/>
</dbReference>
<feature type="active site" description="Proton donor/acceptor" evidence="3">
    <location>
        <position position="189"/>
    </location>
</feature>
<evidence type="ECO:0000313" key="7">
    <source>
        <dbReference type="Proteomes" id="UP000032726"/>
    </source>
</evidence>
<comment type="catalytic activity">
    <reaction evidence="3">
        <text>(S)-malate = fumarate + H2O</text>
        <dbReference type="Rhea" id="RHEA:12460"/>
        <dbReference type="ChEBI" id="CHEBI:15377"/>
        <dbReference type="ChEBI" id="CHEBI:15589"/>
        <dbReference type="ChEBI" id="CHEBI:29806"/>
        <dbReference type="EC" id="4.2.1.2"/>
    </reaction>
</comment>
<feature type="binding site" evidence="3">
    <location>
        <position position="188"/>
    </location>
    <ligand>
        <name>substrate</name>
    </ligand>
</feature>
<dbReference type="GO" id="GO:0006108">
    <property type="term" value="P:malate metabolic process"/>
    <property type="evidence" value="ECO:0007669"/>
    <property type="project" value="TreeGrafter"/>
</dbReference>
<dbReference type="CDD" id="cd01362">
    <property type="entry name" value="Fumarase_classII"/>
    <property type="match status" value="1"/>
</dbReference>
<dbReference type="FunFam" id="1.20.200.10:FF:000001">
    <property type="entry name" value="Fumarate hydratase, mitochondrial"/>
    <property type="match status" value="1"/>
</dbReference>
<proteinExistence type="inferred from homology"/>
<dbReference type="InterPro" id="IPR022761">
    <property type="entry name" value="Fumarate_lyase_N"/>
</dbReference>
<dbReference type="Gene3D" id="1.10.40.30">
    <property type="entry name" value="Fumarase/aspartase (C-terminal domain)"/>
    <property type="match status" value="1"/>
</dbReference>
<protein>
    <recommendedName>
        <fullName evidence="3">Fumarate hydratase class II</fullName>
        <shortName evidence="3">Fumarase C</shortName>
        <ecNumber evidence="3">4.2.1.2</ecNumber>
    </recommendedName>
    <alternativeName>
        <fullName evidence="3">Aerobic fumarase</fullName>
    </alternativeName>
    <alternativeName>
        <fullName evidence="3">Iron-independent fumarase</fullName>
    </alternativeName>
</protein>
<dbReference type="PANTHER" id="PTHR11444">
    <property type="entry name" value="ASPARTATEAMMONIA/ARGININOSUCCINATE/ADENYLOSUCCINATE LYASE"/>
    <property type="match status" value="1"/>
</dbReference>
<keyword evidence="2 3" id="KW-0456">Lyase</keyword>
<reference evidence="6 7" key="1">
    <citation type="submission" date="2015-03" db="EMBL/GenBank/DDBJ databases">
        <title>Complete genome sequence of Muricauda lutaonensis CC-HSB-11T, isolated from a coastal hot spring.</title>
        <authorList>
            <person name="Kim K.M."/>
        </authorList>
    </citation>
    <scope>NUCLEOTIDE SEQUENCE [LARGE SCALE GENOMIC DNA]</scope>
    <source>
        <strain evidence="6 7">CC-HSB-11</strain>
    </source>
</reference>
<dbReference type="EC" id="4.2.1.2" evidence="3"/>
<feature type="binding site" evidence="3">
    <location>
        <begin position="140"/>
        <end position="142"/>
    </location>
    <ligand>
        <name>substrate</name>
    </ligand>
</feature>
<organism evidence="6 7">
    <name type="scientific">Flagellimonas lutaonensis</name>
    <dbReference type="NCBI Taxonomy" id="516051"/>
    <lineage>
        <taxon>Bacteria</taxon>
        <taxon>Pseudomonadati</taxon>
        <taxon>Bacteroidota</taxon>
        <taxon>Flavobacteriia</taxon>
        <taxon>Flavobacteriales</taxon>
        <taxon>Flavobacteriaceae</taxon>
        <taxon>Flagellimonas</taxon>
    </lineage>
</organism>
<feature type="domain" description="Fumarate lyase N-terminal" evidence="4">
    <location>
        <begin position="11"/>
        <end position="343"/>
    </location>
</feature>
<dbReference type="GO" id="GO:0004333">
    <property type="term" value="F:fumarate hydratase activity"/>
    <property type="evidence" value="ECO:0007669"/>
    <property type="project" value="UniProtKB-UniRule"/>
</dbReference>
<dbReference type="PRINTS" id="PR00149">
    <property type="entry name" value="FUMRATELYASE"/>
</dbReference>
<dbReference type="InterPro" id="IPR024083">
    <property type="entry name" value="Fumarase/histidase_N"/>
</dbReference>
<evidence type="ECO:0000256" key="1">
    <source>
        <dbReference type="ARBA" id="ARBA00009084"/>
    </source>
</evidence>
<comment type="pathway">
    <text evidence="3">Carbohydrate metabolism; tricarboxylic acid cycle; (S)-malate from fumarate: step 1/1.</text>
</comment>
<dbReference type="InterPro" id="IPR005677">
    <property type="entry name" value="Fum_hydII"/>
</dbReference>
<keyword evidence="7" id="KW-1185">Reference proteome</keyword>
<dbReference type="FunFam" id="1.10.275.10:FF:000001">
    <property type="entry name" value="Fumarate hydratase, mitochondrial"/>
    <property type="match status" value="1"/>
</dbReference>
<comment type="similarity">
    <text evidence="1 3">Belongs to the class-II fumarase/aspartase family. Fumarase subfamily.</text>
</comment>
<dbReference type="Gene3D" id="1.20.200.10">
    <property type="entry name" value="Fumarase/aspartase (Central domain)"/>
    <property type="match status" value="1"/>
</dbReference>
<dbReference type="PATRIC" id="fig|516051.4.peg.2706"/>
<comment type="miscellaneous">
    <text evidence="3">There are 2 substrate-binding sites: the catalytic A site, and the non-catalytic B site that may play a role in the transfer of substrate or product between the active site and the solvent. Alternatively, the B site may bind allosteric effectors.</text>
</comment>
<comment type="function">
    <text evidence="3">Involved in the TCA cycle. Catalyzes the stereospecific interconversion of fumarate to L-malate.</text>
</comment>
<evidence type="ECO:0000313" key="6">
    <source>
        <dbReference type="EMBL" id="AKA36201.1"/>
    </source>
</evidence>
<dbReference type="GO" id="GO:0005737">
    <property type="term" value="C:cytoplasm"/>
    <property type="evidence" value="ECO:0007669"/>
    <property type="project" value="UniProtKB-SubCell"/>
</dbReference>
<dbReference type="Gene3D" id="1.10.275.10">
    <property type="entry name" value="Fumarase/aspartase (N-terminal domain)"/>
    <property type="match status" value="1"/>
</dbReference>
<name>A0A0D5YWA4_9FLAO</name>
<dbReference type="PROSITE" id="PS00163">
    <property type="entry name" value="FUMARATE_LYASES"/>
    <property type="match status" value="1"/>
</dbReference>
<comment type="subunit">
    <text evidence="3">Homotetramer.</text>
</comment>
<dbReference type="HOGENOM" id="CLU_021594_4_1_10"/>